<dbReference type="InterPro" id="IPR019539">
    <property type="entry name" value="GalKase_N"/>
</dbReference>
<dbReference type="SUPFAM" id="SSF55060">
    <property type="entry name" value="GHMP Kinase, C-terminal domain"/>
    <property type="match status" value="1"/>
</dbReference>
<feature type="active site" description="Proton acceptor" evidence="11">
    <location>
        <position position="175"/>
    </location>
</feature>
<comment type="function">
    <text evidence="11">Catalyzes the transfer of the gamma-phosphate of ATP to D-galactose to form alpha-D-galactose-1-phosphate (Gal-1-P).</text>
</comment>
<evidence type="ECO:0000256" key="4">
    <source>
        <dbReference type="ARBA" id="ARBA00022723"/>
    </source>
</evidence>
<dbReference type="EMBL" id="SEZJ01000003">
    <property type="protein sequence ID" value="RYU47543.1"/>
    <property type="molecule type" value="Genomic_DNA"/>
</dbReference>
<dbReference type="PIRSF" id="PIRSF000530">
    <property type="entry name" value="Galactokinase"/>
    <property type="match status" value="1"/>
</dbReference>
<keyword evidence="4 11" id="KW-0479">Metal-binding</keyword>
<keyword evidence="10 11" id="KW-0119">Carbohydrate metabolism</keyword>
<dbReference type="GO" id="GO:0005829">
    <property type="term" value="C:cytosol"/>
    <property type="evidence" value="ECO:0007669"/>
    <property type="project" value="TreeGrafter"/>
</dbReference>
<comment type="subcellular location">
    <subcellularLocation>
        <location evidence="11">Cytoplasm</location>
    </subcellularLocation>
</comment>
<keyword evidence="8 11" id="KW-0460">Magnesium</keyword>
<evidence type="ECO:0000313" key="17">
    <source>
        <dbReference type="Proteomes" id="UP000293465"/>
    </source>
</evidence>
<evidence type="ECO:0000256" key="5">
    <source>
        <dbReference type="ARBA" id="ARBA00022741"/>
    </source>
</evidence>
<evidence type="ECO:0000256" key="12">
    <source>
        <dbReference type="NCBIfam" id="TIGR00131"/>
    </source>
</evidence>
<comment type="caution">
    <text evidence="16">The sequence shown here is derived from an EMBL/GenBank/DDBJ whole genome shotgun (WGS) entry which is preliminary data.</text>
</comment>
<dbReference type="GeneID" id="56274207"/>
<feature type="site" description="Transition state stabilizer" evidence="11">
    <location>
        <position position="29"/>
    </location>
</feature>
<organism evidence="16 17">
    <name type="scientific">Aliivibrio finisterrensis</name>
    <dbReference type="NCBI Taxonomy" id="511998"/>
    <lineage>
        <taxon>Bacteria</taxon>
        <taxon>Pseudomonadati</taxon>
        <taxon>Pseudomonadota</taxon>
        <taxon>Gammaproteobacteria</taxon>
        <taxon>Vibrionales</taxon>
        <taxon>Vibrionaceae</taxon>
        <taxon>Aliivibrio</taxon>
    </lineage>
</organism>
<dbReference type="SUPFAM" id="SSF54211">
    <property type="entry name" value="Ribosomal protein S5 domain 2-like"/>
    <property type="match status" value="1"/>
</dbReference>
<evidence type="ECO:0000256" key="3">
    <source>
        <dbReference type="ARBA" id="ARBA00022679"/>
    </source>
</evidence>
<dbReference type="NCBIfam" id="TIGR00131">
    <property type="entry name" value="gal_kin"/>
    <property type="match status" value="1"/>
</dbReference>
<dbReference type="InterPro" id="IPR014721">
    <property type="entry name" value="Ribsml_uS5_D2-typ_fold_subgr"/>
</dbReference>
<dbReference type="PROSITE" id="PS00627">
    <property type="entry name" value="GHMP_KINASES_ATP"/>
    <property type="match status" value="1"/>
</dbReference>
<feature type="domain" description="GHMP kinase N-terminal" evidence="13">
    <location>
        <begin position="95"/>
        <end position="182"/>
    </location>
</feature>
<comment type="pathway">
    <text evidence="11">Carbohydrate metabolism; galactose metabolism.</text>
</comment>
<dbReference type="RefSeq" id="WP_130045416.1">
    <property type="nucleotide sequence ID" value="NZ_SEZJ01000003.1"/>
</dbReference>
<dbReference type="AlphaFoldDB" id="A0A4V1Z834"/>
<evidence type="ECO:0000259" key="14">
    <source>
        <dbReference type="Pfam" id="PF08544"/>
    </source>
</evidence>
<keyword evidence="6 11" id="KW-0418">Kinase</keyword>
<keyword evidence="5 11" id="KW-0547">Nucleotide-binding</keyword>
<dbReference type="InterPro" id="IPR022963">
    <property type="entry name" value="Galactokinase_bac"/>
</dbReference>
<dbReference type="Pfam" id="PF00288">
    <property type="entry name" value="GHMP_kinases_N"/>
    <property type="match status" value="1"/>
</dbReference>
<evidence type="ECO:0000256" key="9">
    <source>
        <dbReference type="ARBA" id="ARBA00023144"/>
    </source>
</evidence>
<dbReference type="InterPro" id="IPR006203">
    <property type="entry name" value="GHMP_knse_ATP-bd_CS"/>
</dbReference>
<dbReference type="InterPro" id="IPR013750">
    <property type="entry name" value="GHMP_kinase_C_dom"/>
</dbReference>
<proteinExistence type="inferred from homology"/>
<feature type="domain" description="GHMP kinase C-terminal" evidence="14">
    <location>
        <begin position="280"/>
        <end position="362"/>
    </location>
</feature>
<feature type="binding site" evidence="11">
    <location>
        <position position="131"/>
    </location>
    <ligand>
        <name>Mg(2+)</name>
        <dbReference type="ChEBI" id="CHEBI:18420"/>
    </ligand>
</feature>
<evidence type="ECO:0000259" key="15">
    <source>
        <dbReference type="Pfam" id="PF10509"/>
    </source>
</evidence>
<dbReference type="GO" id="GO:0005524">
    <property type="term" value="F:ATP binding"/>
    <property type="evidence" value="ECO:0007669"/>
    <property type="project" value="UniProtKB-UniRule"/>
</dbReference>
<evidence type="ECO:0000256" key="8">
    <source>
        <dbReference type="ARBA" id="ARBA00022842"/>
    </source>
</evidence>
<feature type="binding site" evidence="11">
    <location>
        <position position="224"/>
    </location>
    <ligand>
        <name>substrate</name>
    </ligand>
</feature>
<dbReference type="Gene3D" id="3.30.70.890">
    <property type="entry name" value="GHMP kinase, C-terminal domain"/>
    <property type="match status" value="1"/>
</dbReference>
<name>A0A4V1Z834_9GAMM</name>
<evidence type="ECO:0000256" key="2">
    <source>
        <dbReference type="ARBA" id="ARBA00022490"/>
    </source>
</evidence>
<evidence type="ECO:0000259" key="13">
    <source>
        <dbReference type="Pfam" id="PF00288"/>
    </source>
</evidence>
<dbReference type="HAMAP" id="MF_00246">
    <property type="entry name" value="Galactokinase"/>
    <property type="match status" value="1"/>
</dbReference>
<dbReference type="Gene3D" id="3.30.230.10">
    <property type="match status" value="1"/>
</dbReference>
<dbReference type="PANTHER" id="PTHR10457">
    <property type="entry name" value="MEVALONATE KINASE/GALACTOKINASE"/>
    <property type="match status" value="1"/>
</dbReference>
<gene>
    <name evidence="11" type="primary">galK</name>
    <name evidence="16" type="ORF">ERW49_04100</name>
</gene>
<dbReference type="InterPro" id="IPR006204">
    <property type="entry name" value="GHMP_kinase_N_dom"/>
</dbReference>
<dbReference type="InterPro" id="IPR036554">
    <property type="entry name" value="GHMP_kinase_C_sf"/>
</dbReference>
<dbReference type="PROSITE" id="PS00106">
    <property type="entry name" value="GALACTOKINASE"/>
    <property type="match status" value="1"/>
</dbReference>
<protein>
    <recommendedName>
        <fullName evidence="11 12">Galactokinase</fullName>
        <ecNumber evidence="11 12">2.7.1.6</ecNumber>
    </recommendedName>
    <alternativeName>
        <fullName evidence="11">Galactose kinase</fullName>
    </alternativeName>
</protein>
<comment type="catalytic activity">
    <reaction evidence="11">
        <text>alpha-D-galactose + ATP = alpha-D-galactose 1-phosphate + ADP + H(+)</text>
        <dbReference type="Rhea" id="RHEA:13553"/>
        <dbReference type="ChEBI" id="CHEBI:15378"/>
        <dbReference type="ChEBI" id="CHEBI:28061"/>
        <dbReference type="ChEBI" id="CHEBI:30616"/>
        <dbReference type="ChEBI" id="CHEBI:58336"/>
        <dbReference type="ChEBI" id="CHEBI:456216"/>
        <dbReference type="EC" id="2.7.1.6"/>
    </reaction>
</comment>
<dbReference type="OrthoDB" id="250531at2"/>
<evidence type="ECO:0000256" key="6">
    <source>
        <dbReference type="ARBA" id="ARBA00022777"/>
    </source>
</evidence>
<dbReference type="GO" id="GO:0004335">
    <property type="term" value="F:galactokinase activity"/>
    <property type="evidence" value="ECO:0007669"/>
    <property type="project" value="UniProtKB-UniRule"/>
</dbReference>
<evidence type="ECO:0000256" key="7">
    <source>
        <dbReference type="ARBA" id="ARBA00022840"/>
    </source>
</evidence>
<evidence type="ECO:0000313" key="16">
    <source>
        <dbReference type="EMBL" id="RYU47543.1"/>
    </source>
</evidence>
<feature type="binding site" evidence="11">
    <location>
        <position position="69"/>
    </location>
    <ligand>
        <name>ATP</name>
        <dbReference type="ChEBI" id="CHEBI:30616"/>
    </ligand>
</feature>
<dbReference type="PRINTS" id="PR00959">
    <property type="entry name" value="MEVGALKINASE"/>
</dbReference>
<dbReference type="InterPro" id="IPR000705">
    <property type="entry name" value="Galactokinase"/>
</dbReference>
<dbReference type="UniPathway" id="UPA00214"/>
<keyword evidence="3 11" id="KW-0808">Transferase</keyword>
<comment type="similarity">
    <text evidence="1 11">Belongs to the GHMP kinase family. GalK subfamily.</text>
</comment>
<dbReference type="GO" id="GO:0000287">
    <property type="term" value="F:magnesium ion binding"/>
    <property type="evidence" value="ECO:0007669"/>
    <property type="project" value="UniProtKB-UniRule"/>
</dbReference>
<reference evidence="16 17" key="1">
    <citation type="submission" date="2019-02" db="EMBL/GenBank/DDBJ databases">
        <title>Genome sequences of Aliivibrio finisterrensis strains from farmed Atlantic salmon.</title>
        <authorList>
            <person name="Bowman J.P."/>
        </authorList>
    </citation>
    <scope>NUCLEOTIDE SEQUENCE [LARGE SCALE GENOMIC DNA]</scope>
    <source>
        <strain evidence="16 17">A32</strain>
    </source>
</reference>
<keyword evidence="7 11" id="KW-0067">ATP-binding</keyword>
<dbReference type="Pfam" id="PF08544">
    <property type="entry name" value="GHMP_kinases_C"/>
    <property type="match status" value="1"/>
</dbReference>
<evidence type="ECO:0000256" key="11">
    <source>
        <dbReference type="HAMAP-Rule" id="MF_00246"/>
    </source>
</evidence>
<evidence type="ECO:0000256" key="1">
    <source>
        <dbReference type="ARBA" id="ARBA00006566"/>
    </source>
</evidence>
<dbReference type="GO" id="GO:0006012">
    <property type="term" value="P:galactose metabolic process"/>
    <property type="evidence" value="ECO:0007669"/>
    <property type="project" value="UniProtKB-UniRule"/>
</dbReference>
<dbReference type="InterPro" id="IPR006206">
    <property type="entry name" value="Mevalonate/galactokinase"/>
</dbReference>
<feature type="binding site" evidence="11">
    <location>
        <begin position="35"/>
        <end position="38"/>
    </location>
    <ligand>
        <name>substrate</name>
    </ligand>
</feature>
<dbReference type="Proteomes" id="UP000293465">
    <property type="component" value="Unassembled WGS sequence"/>
</dbReference>
<feature type="domain" description="Galactokinase N-terminal" evidence="15">
    <location>
        <begin position="11"/>
        <end position="59"/>
    </location>
</feature>
<dbReference type="PANTHER" id="PTHR10457:SF7">
    <property type="entry name" value="GALACTOKINASE-RELATED"/>
    <property type="match status" value="1"/>
</dbReference>
<accession>A0A4V1Z834</accession>
<dbReference type="NCBIfam" id="NF003472">
    <property type="entry name" value="PRK05101.1"/>
    <property type="match status" value="1"/>
</dbReference>
<dbReference type="EC" id="2.7.1.6" evidence="11 12"/>
<dbReference type="NCBIfam" id="NF003705">
    <property type="entry name" value="PRK05322.1"/>
    <property type="match status" value="1"/>
</dbReference>
<feature type="binding site" evidence="11">
    <location>
        <position position="163"/>
    </location>
    <ligand>
        <name>Mg(2+)</name>
        <dbReference type="ChEBI" id="CHEBI:18420"/>
    </ligand>
</feature>
<dbReference type="PRINTS" id="PR00473">
    <property type="entry name" value="GALCTOKINASE"/>
</dbReference>
<dbReference type="FunFam" id="3.30.230.10:FF:000017">
    <property type="entry name" value="Galactokinase"/>
    <property type="match status" value="1"/>
</dbReference>
<dbReference type="InterPro" id="IPR019741">
    <property type="entry name" value="Galactokinase_CS"/>
</dbReference>
<dbReference type="Pfam" id="PF10509">
    <property type="entry name" value="GalKase_gal_bdg"/>
    <property type="match status" value="1"/>
</dbReference>
<keyword evidence="2 11" id="KW-0963">Cytoplasm</keyword>
<sequence>MTNLIKNVKDAFNSVLSYAPTHIVQAPGRVNLIGEHTDYNDGFVLPCAINYQTVVAAAKRDDNIVRVVSVDYGNETDEFDITQEITFQENKMWSNYIRGVVKCLIGRGFEFKGADISVSGNVPQGAGLSSSAALEVVIGQTFKELYNLNISQAEIALNGQQAENEFVGCNCGIMDQMISAEGNENHAMLLDCRSLETTAVSMPEDMSVVIINSNKKRGLVDSEYNTRREQCEEAARIFGVKALRDVSIEEFNAKAHELDEMVAKRARHVITENDRTEEAAKVLASGDMKRMAVLMAESHASMRDDFEITVNEVDTLVDIVKNVIGTEGGVRMTGGGFGGCIVALVPPVLVDEVKAAVEELYETATGLKESIYVCQAKNGAGLVEVL</sequence>
<dbReference type="InterPro" id="IPR020568">
    <property type="entry name" value="Ribosomal_Su5_D2-typ_SF"/>
</dbReference>
<evidence type="ECO:0000256" key="10">
    <source>
        <dbReference type="ARBA" id="ARBA00023277"/>
    </source>
</evidence>
<keyword evidence="9 11" id="KW-0299">Galactose metabolism</keyword>
<feature type="binding site" evidence="11">
    <location>
        <begin position="125"/>
        <end position="131"/>
    </location>
    <ligand>
        <name>ATP</name>
        <dbReference type="ChEBI" id="CHEBI:30616"/>
    </ligand>
</feature>
<dbReference type="FunFam" id="3.30.70.890:FF:000001">
    <property type="entry name" value="Galactokinase"/>
    <property type="match status" value="1"/>
</dbReference>